<evidence type="ECO:0000313" key="2">
    <source>
        <dbReference type="EMBL" id="SBP61366.1"/>
    </source>
</evidence>
<proteinExistence type="predicted"/>
<feature type="non-terminal residue" evidence="2">
    <location>
        <position position="1"/>
    </location>
</feature>
<protein>
    <submittedName>
        <fullName evidence="2">Uncharacterized protein</fullName>
    </submittedName>
</protein>
<feature type="region of interest" description="Disordered" evidence="1">
    <location>
        <begin position="1"/>
        <end position="36"/>
    </location>
</feature>
<sequence length="134" mass="14494">VEVTRTAGWSPGGSSHRRIAGAYQTPPRVPQREQRGPISCLGSQNGACRTQTGNGTSILKPTTSRLKTDESQILLSPACTERSLCSKGCKALECHLGTSVPSISQRFRAELKEREDKCRCLKEEIKNPSSASGH</sequence>
<evidence type="ECO:0000256" key="1">
    <source>
        <dbReference type="SAM" id="MobiDB-lite"/>
    </source>
</evidence>
<dbReference type="AlphaFoldDB" id="A0A1A8B3U3"/>
<reference evidence="2" key="2">
    <citation type="submission" date="2016-06" db="EMBL/GenBank/DDBJ databases">
        <title>The genome of a short-lived fish provides insights into sex chromosome evolution and the genetic control of aging.</title>
        <authorList>
            <person name="Reichwald K."/>
            <person name="Felder M."/>
            <person name="Petzold A."/>
            <person name="Koch P."/>
            <person name="Groth M."/>
            <person name="Platzer M."/>
        </authorList>
    </citation>
    <scope>NUCLEOTIDE SEQUENCE</scope>
    <source>
        <tissue evidence="2">Brain</tissue>
    </source>
</reference>
<name>A0A1A8B3U3_NOTFU</name>
<accession>A0A1A8B3U3</accession>
<feature type="non-terminal residue" evidence="2">
    <location>
        <position position="134"/>
    </location>
</feature>
<dbReference type="EMBL" id="HADY01022881">
    <property type="protein sequence ID" value="SBP61366.1"/>
    <property type="molecule type" value="Transcribed_RNA"/>
</dbReference>
<gene>
    <name evidence="2" type="primary">Nfu_g_1_018074</name>
</gene>
<organism evidence="2">
    <name type="scientific">Nothobranchius furzeri</name>
    <name type="common">Turquoise killifish</name>
    <dbReference type="NCBI Taxonomy" id="105023"/>
    <lineage>
        <taxon>Eukaryota</taxon>
        <taxon>Metazoa</taxon>
        <taxon>Chordata</taxon>
        <taxon>Craniata</taxon>
        <taxon>Vertebrata</taxon>
        <taxon>Euteleostomi</taxon>
        <taxon>Actinopterygii</taxon>
        <taxon>Neopterygii</taxon>
        <taxon>Teleostei</taxon>
        <taxon>Neoteleostei</taxon>
        <taxon>Acanthomorphata</taxon>
        <taxon>Ovalentaria</taxon>
        <taxon>Atherinomorphae</taxon>
        <taxon>Cyprinodontiformes</taxon>
        <taxon>Nothobranchiidae</taxon>
        <taxon>Nothobranchius</taxon>
    </lineage>
</organism>
<reference evidence="2" key="1">
    <citation type="submission" date="2016-05" db="EMBL/GenBank/DDBJ databases">
        <authorList>
            <person name="Lavstsen T."/>
            <person name="Jespersen J.S."/>
        </authorList>
    </citation>
    <scope>NUCLEOTIDE SEQUENCE</scope>
    <source>
        <tissue evidence="2">Brain</tissue>
    </source>
</reference>